<keyword evidence="2" id="KW-1185">Reference proteome</keyword>
<sequence length="145" mass="16065">MKALSFYQPIAWMLAHGHFVVDDRTWIPYYRGPIAIHASKTGLEEYILYCRHIAGVDVPDMADLERGGIVGIGELVDVLQPGDSGGFPIEKRAYSGPGHYGLVFANVRPIEFIPCRGKPGLFDLDFDPQTYQAPKVVDPQGSLFD</sequence>
<dbReference type="RefSeq" id="WP_143738689.1">
    <property type="nucleotide sequence ID" value="NZ_FZOA01000003.1"/>
</dbReference>
<proteinExistence type="predicted"/>
<dbReference type="EMBL" id="FZOA01000003">
    <property type="protein sequence ID" value="SNR74332.1"/>
    <property type="molecule type" value="Genomic_DNA"/>
</dbReference>
<name>A0A238YTR1_9PROT</name>
<dbReference type="InterPro" id="IPR015947">
    <property type="entry name" value="PUA-like_sf"/>
</dbReference>
<reference evidence="2" key="1">
    <citation type="submission" date="2017-06" db="EMBL/GenBank/DDBJ databases">
        <authorList>
            <person name="Varghese N."/>
            <person name="Submissions S."/>
        </authorList>
    </citation>
    <scope>NUCLEOTIDE SEQUENCE [LARGE SCALE GENOMIC DNA]</scope>
    <source>
        <strain evidence="2">Ca-68</strain>
    </source>
</reference>
<organism evidence="1 2">
    <name type="scientific">Methylobacillus rhizosphaerae</name>
    <dbReference type="NCBI Taxonomy" id="551994"/>
    <lineage>
        <taxon>Bacteria</taxon>
        <taxon>Pseudomonadati</taxon>
        <taxon>Pseudomonadota</taxon>
        <taxon>Betaproteobacteria</taxon>
        <taxon>Nitrosomonadales</taxon>
        <taxon>Methylophilaceae</taxon>
        <taxon>Methylobacillus</taxon>
    </lineage>
</organism>
<dbReference type="AlphaFoldDB" id="A0A238YTR1"/>
<dbReference type="Proteomes" id="UP000198305">
    <property type="component" value="Unassembled WGS sequence"/>
</dbReference>
<gene>
    <name evidence="1" type="ORF">SAMN05192560_0824</name>
</gene>
<dbReference type="SUPFAM" id="SSF88697">
    <property type="entry name" value="PUA domain-like"/>
    <property type="match status" value="1"/>
</dbReference>
<evidence type="ECO:0000313" key="2">
    <source>
        <dbReference type="Proteomes" id="UP000198305"/>
    </source>
</evidence>
<evidence type="ECO:0008006" key="3">
    <source>
        <dbReference type="Google" id="ProtNLM"/>
    </source>
</evidence>
<evidence type="ECO:0000313" key="1">
    <source>
        <dbReference type="EMBL" id="SNR74332.1"/>
    </source>
</evidence>
<dbReference type="OrthoDB" id="359066at2"/>
<protein>
    <recommendedName>
        <fullName evidence="3">ASCH domain-containing protein</fullName>
    </recommendedName>
</protein>
<accession>A0A238YTR1</accession>
<dbReference type="Gene3D" id="2.30.130.30">
    <property type="entry name" value="Hypothetical protein"/>
    <property type="match status" value="1"/>
</dbReference>